<proteinExistence type="predicted"/>
<dbReference type="PROSITE" id="PS01081">
    <property type="entry name" value="HTH_TETR_1"/>
    <property type="match status" value="1"/>
</dbReference>
<feature type="domain" description="HTH tetR-type" evidence="3">
    <location>
        <begin position="17"/>
        <end position="77"/>
    </location>
</feature>
<sequence>MALEEKAKRARSEDQKAERQAAILAAAREIIDESGFDGVTMSALAKRAGLAKGTLYLYVRSKEELFLLLFIEAMEKVVEQFKTGAKPGDSAAQLAHLLTVNAQTTPLFLPLFARLVAVIEANVADEPLFVAKRRLLALGHDWATHLAMVIGIGAEQVDTLARTIMMAMLGAAQFDISAQRDPEGLPDDMREAFAAYAFAPSFEPSVRLILEAVMIPPKQG</sequence>
<dbReference type="Pfam" id="PF17929">
    <property type="entry name" value="TetR_C_34"/>
    <property type="match status" value="1"/>
</dbReference>
<dbReference type="Proteomes" id="UP000244911">
    <property type="component" value="Unassembled WGS sequence"/>
</dbReference>
<evidence type="ECO:0000256" key="1">
    <source>
        <dbReference type="ARBA" id="ARBA00023125"/>
    </source>
</evidence>
<name>A0A2R8AL07_9RHOB</name>
<keyword evidence="1 2" id="KW-0238">DNA-binding</keyword>
<gene>
    <name evidence="4" type="primary">fadR_2</name>
    <name evidence="4" type="ORF">ALP8811_01714</name>
</gene>
<dbReference type="PANTHER" id="PTHR30055:SF226">
    <property type="entry name" value="HTH-TYPE TRANSCRIPTIONAL REGULATOR PKSA"/>
    <property type="match status" value="1"/>
</dbReference>
<dbReference type="InterPro" id="IPR009057">
    <property type="entry name" value="Homeodomain-like_sf"/>
</dbReference>
<accession>A0A2R8AL07</accession>
<protein>
    <submittedName>
        <fullName evidence="4">Fatty acid metabolism regulator protein</fullName>
    </submittedName>
</protein>
<dbReference type="AlphaFoldDB" id="A0A2R8AL07"/>
<dbReference type="GO" id="GO:0003700">
    <property type="term" value="F:DNA-binding transcription factor activity"/>
    <property type="evidence" value="ECO:0007669"/>
    <property type="project" value="TreeGrafter"/>
</dbReference>
<dbReference type="RefSeq" id="WP_181363720.1">
    <property type="nucleotide sequence ID" value="NZ_OMOI01000001.1"/>
</dbReference>
<organism evidence="4 5">
    <name type="scientific">Aliiroseovarius pelagivivens</name>
    <dbReference type="NCBI Taxonomy" id="1639690"/>
    <lineage>
        <taxon>Bacteria</taxon>
        <taxon>Pseudomonadati</taxon>
        <taxon>Pseudomonadota</taxon>
        <taxon>Alphaproteobacteria</taxon>
        <taxon>Rhodobacterales</taxon>
        <taxon>Paracoccaceae</taxon>
        <taxon>Aliiroseovarius</taxon>
    </lineage>
</organism>
<dbReference type="EMBL" id="OMOI01000001">
    <property type="protein sequence ID" value="SPF76700.1"/>
    <property type="molecule type" value="Genomic_DNA"/>
</dbReference>
<dbReference type="Gene3D" id="1.10.357.10">
    <property type="entry name" value="Tetracycline Repressor, domain 2"/>
    <property type="match status" value="1"/>
</dbReference>
<dbReference type="InterPro" id="IPR041483">
    <property type="entry name" value="TetR_C_34"/>
</dbReference>
<dbReference type="PANTHER" id="PTHR30055">
    <property type="entry name" value="HTH-TYPE TRANSCRIPTIONAL REGULATOR RUTR"/>
    <property type="match status" value="1"/>
</dbReference>
<dbReference type="Pfam" id="PF00440">
    <property type="entry name" value="TetR_N"/>
    <property type="match status" value="1"/>
</dbReference>
<dbReference type="InterPro" id="IPR001647">
    <property type="entry name" value="HTH_TetR"/>
</dbReference>
<evidence type="ECO:0000256" key="2">
    <source>
        <dbReference type="PROSITE-ProRule" id="PRU00335"/>
    </source>
</evidence>
<feature type="DNA-binding region" description="H-T-H motif" evidence="2">
    <location>
        <begin position="40"/>
        <end position="59"/>
    </location>
</feature>
<dbReference type="InterPro" id="IPR023772">
    <property type="entry name" value="DNA-bd_HTH_TetR-type_CS"/>
</dbReference>
<dbReference type="PROSITE" id="PS50977">
    <property type="entry name" value="HTH_TETR_2"/>
    <property type="match status" value="1"/>
</dbReference>
<dbReference type="SUPFAM" id="SSF46689">
    <property type="entry name" value="Homeodomain-like"/>
    <property type="match status" value="1"/>
</dbReference>
<dbReference type="InterPro" id="IPR050109">
    <property type="entry name" value="HTH-type_TetR-like_transc_reg"/>
</dbReference>
<evidence type="ECO:0000313" key="4">
    <source>
        <dbReference type="EMBL" id="SPF76700.1"/>
    </source>
</evidence>
<evidence type="ECO:0000259" key="3">
    <source>
        <dbReference type="PROSITE" id="PS50977"/>
    </source>
</evidence>
<evidence type="ECO:0000313" key="5">
    <source>
        <dbReference type="Proteomes" id="UP000244911"/>
    </source>
</evidence>
<reference evidence="4 5" key="1">
    <citation type="submission" date="2018-03" db="EMBL/GenBank/DDBJ databases">
        <authorList>
            <person name="Keele B.F."/>
        </authorList>
    </citation>
    <scope>NUCLEOTIDE SEQUENCE [LARGE SCALE GENOMIC DNA]</scope>
    <source>
        <strain evidence="4 5">CECT 8811</strain>
    </source>
</reference>
<keyword evidence="5" id="KW-1185">Reference proteome</keyword>
<dbReference type="GO" id="GO:0000976">
    <property type="term" value="F:transcription cis-regulatory region binding"/>
    <property type="evidence" value="ECO:0007669"/>
    <property type="project" value="TreeGrafter"/>
</dbReference>
<dbReference type="PRINTS" id="PR00455">
    <property type="entry name" value="HTHTETR"/>
</dbReference>